<dbReference type="InterPro" id="IPR008317">
    <property type="entry name" value="UCP030561"/>
</dbReference>
<dbReference type="InterPro" id="IPR032710">
    <property type="entry name" value="NTF2-like_dom_sf"/>
</dbReference>
<evidence type="ECO:0000259" key="1">
    <source>
        <dbReference type="Pfam" id="PF12680"/>
    </source>
</evidence>
<reference evidence="3" key="1">
    <citation type="journal article" date="2019" name="Int. J. Syst. Evol. Microbiol.">
        <title>The Global Catalogue of Microorganisms (GCM) 10K type strain sequencing project: providing services to taxonomists for standard genome sequencing and annotation.</title>
        <authorList>
            <consortium name="The Broad Institute Genomics Platform"/>
            <consortium name="The Broad Institute Genome Sequencing Center for Infectious Disease"/>
            <person name="Wu L."/>
            <person name="Ma J."/>
        </authorList>
    </citation>
    <scope>NUCLEOTIDE SEQUENCE [LARGE SCALE GENOMIC DNA]</scope>
    <source>
        <strain evidence="3">CCUG 51308</strain>
    </source>
</reference>
<organism evidence="2 3">
    <name type="scientific">Hirschia litorea</name>
    <dbReference type="NCBI Taxonomy" id="1199156"/>
    <lineage>
        <taxon>Bacteria</taxon>
        <taxon>Pseudomonadati</taxon>
        <taxon>Pseudomonadota</taxon>
        <taxon>Alphaproteobacteria</taxon>
        <taxon>Hyphomonadales</taxon>
        <taxon>Hyphomonadaceae</taxon>
        <taxon>Hirschia</taxon>
    </lineage>
</organism>
<accession>A0ABW2IHD4</accession>
<dbReference type="PIRSF" id="PIRSF030561">
    <property type="entry name" value="UCP030561"/>
    <property type="match status" value="1"/>
</dbReference>
<evidence type="ECO:0000313" key="2">
    <source>
        <dbReference type="EMBL" id="MFC7290463.1"/>
    </source>
</evidence>
<dbReference type="Gene3D" id="3.10.450.50">
    <property type="match status" value="1"/>
</dbReference>
<evidence type="ECO:0000313" key="3">
    <source>
        <dbReference type="Proteomes" id="UP001596492"/>
    </source>
</evidence>
<dbReference type="SUPFAM" id="SSF54427">
    <property type="entry name" value="NTF2-like"/>
    <property type="match status" value="1"/>
</dbReference>
<sequence>MNSPLNAEQLVQAQLDAYNAQDLDAFCGCFSDEVFVTSYLGEAICSGIGAFRERHVGIFGDFPKNRAKLMSRMVLGNTVIDHELVDRGNGDPDFQVGCIYTINNARISRIEYVKAG</sequence>
<dbReference type="Proteomes" id="UP001596492">
    <property type="component" value="Unassembled WGS sequence"/>
</dbReference>
<protein>
    <submittedName>
        <fullName evidence="2">Nuclear transport factor 2 family protein</fullName>
    </submittedName>
</protein>
<dbReference type="Pfam" id="PF12680">
    <property type="entry name" value="SnoaL_2"/>
    <property type="match status" value="1"/>
</dbReference>
<dbReference type="EMBL" id="JBHTBR010000002">
    <property type="protein sequence ID" value="MFC7290463.1"/>
    <property type="molecule type" value="Genomic_DNA"/>
</dbReference>
<keyword evidence="3" id="KW-1185">Reference proteome</keyword>
<proteinExistence type="predicted"/>
<comment type="caution">
    <text evidence="2">The sequence shown here is derived from an EMBL/GenBank/DDBJ whole genome shotgun (WGS) entry which is preliminary data.</text>
</comment>
<feature type="domain" description="SnoaL-like" evidence="1">
    <location>
        <begin position="11"/>
        <end position="109"/>
    </location>
</feature>
<gene>
    <name evidence="2" type="ORF">ACFQS8_02450</name>
</gene>
<name>A0ABW2IHD4_9PROT</name>
<dbReference type="RefSeq" id="WP_382165379.1">
    <property type="nucleotide sequence ID" value="NZ_JBHTBR010000002.1"/>
</dbReference>
<dbReference type="InterPro" id="IPR037401">
    <property type="entry name" value="SnoaL-like"/>
</dbReference>